<keyword evidence="1" id="KW-0472">Membrane</keyword>
<protein>
    <submittedName>
        <fullName evidence="2">PTS system mannose/fructose/sorbose family transporter subunit IID</fullName>
    </submittedName>
</protein>
<evidence type="ECO:0000256" key="1">
    <source>
        <dbReference type="SAM" id="Phobius"/>
    </source>
</evidence>
<dbReference type="Pfam" id="PF03613">
    <property type="entry name" value="EIID-AGA"/>
    <property type="match status" value="1"/>
</dbReference>
<name>A0ABW8TA90_9CLOT</name>
<gene>
    <name evidence="2" type="ORF">ACJDT4_02740</name>
</gene>
<dbReference type="RefSeq" id="WP_406785997.1">
    <property type="nucleotide sequence ID" value="NZ_JBJIAA010000002.1"/>
</dbReference>
<feature type="transmembrane region" description="Helical" evidence="1">
    <location>
        <begin position="257"/>
        <end position="276"/>
    </location>
</feature>
<dbReference type="InterPro" id="IPR050303">
    <property type="entry name" value="GatZ_KbaZ_carbometab"/>
</dbReference>
<accession>A0ABW8TA90</accession>
<dbReference type="InterPro" id="IPR004704">
    <property type="entry name" value="PTS_IID_man"/>
</dbReference>
<dbReference type="PANTHER" id="PTHR32502">
    <property type="entry name" value="N-ACETYLGALACTOSAMINE PERMEASE II COMPONENT-RELATED"/>
    <property type="match status" value="1"/>
</dbReference>
<organism evidence="2 3">
    <name type="scientific">Clostridium neuense</name>
    <dbReference type="NCBI Taxonomy" id="1728934"/>
    <lineage>
        <taxon>Bacteria</taxon>
        <taxon>Bacillati</taxon>
        <taxon>Bacillota</taxon>
        <taxon>Clostridia</taxon>
        <taxon>Eubacteriales</taxon>
        <taxon>Clostridiaceae</taxon>
        <taxon>Clostridium</taxon>
    </lineage>
</organism>
<dbReference type="EMBL" id="JBJIAA010000002">
    <property type="protein sequence ID" value="MFL0249325.1"/>
    <property type="molecule type" value="Genomic_DNA"/>
</dbReference>
<dbReference type="PROSITE" id="PS51108">
    <property type="entry name" value="PTS_EIID"/>
    <property type="match status" value="1"/>
</dbReference>
<feature type="transmembrane region" description="Helical" evidence="1">
    <location>
        <begin position="192"/>
        <end position="213"/>
    </location>
</feature>
<dbReference type="PANTHER" id="PTHR32502:SF23">
    <property type="entry name" value="TRANSPORT PROTEIN, PTS SYSTEM"/>
    <property type="match status" value="1"/>
</dbReference>
<evidence type="ECO:0000313" key="3">
    <source>
        <dbReference type="Proteomes" id="UP001623592"/>
    </source>
</evidence>
<keyword evidence="3" id="KW-1185">Reference proteome</keyword>
<sequence length="277" mass="31205">MNTTPEVTKTKDPNKWKYRKFLWRSWAIQDSWNYERQMNMGFLYGIAPILDNIYKDPKDDELKKEAYKRHMAFYNCTPQTSSFVLGLTASMEEQYYDDKENFNPDSISAIKTSLMGPLSGIGDSFFQGTIRILAFGLGINLAKQGSILGPILAMLISIVPSYLVTYYGGKIGYLMGNKYLTKLYNEGLMDKVMYMCSVVGLMVIGSMMASMIGITTPIKYGSKFVLQTVLDSIAPQIIPLGLTFFMYWLLKKKVSTGWMLVICILGGIVLSALGIFK</sequence>
<comment type="caution">
    <text evidence="2">The sequence shown here is derived from an EMBL/GenBank/DDBJ whole genome shotgun (WGS) entry which is preliminary data.</text>
</comment>
<proteinExistence type="predicted"/>
<feature type="transmembrane region" description="Helical" evidence="1">
    <location>
        <begin position="147"/>
        <end position="168"/>
    </location>
</feature>
<reference evidence="2 3" key="1">
    <citation type="submission" date="2024-11" db="EMBL/GenBank/DDBJ databases">
        <authorList>
            <person name="Heng Y.C."/>
            <person name="Lim A.C.H."/>
            <person name="Lee J.K.Y."/>
            <person name="Kittelmann S."/>
        </authorList>
    </citation>
    <scope>NUCLEOTIDE SEQUENCE [LARGE SCALE GENOMIC DNA]</scope>
    <source>
        <strain evidence="2 3">WILCCON 0114</strain>
    </source>
</reference>
<feature type="transmembrane region" description="Helical" evidence="1">
    <location>
        <begin position="233"/>
        <end position="250"/>
    </location>
</feature>
<dbReference type="Proteomes" id="UP001623592">
    <property type="component" value="Unassembled WGS sequence"/>
</dbReference>
<evidence type="ECO:0000313" key="2">
    <source>
        <dbReference type="EMBL" id="MFL0249325.1"/>
    </source>
</evidence>
<keyword evidence="1" id="KW-0812">Transmembrane</keyword>
<keyword evidence="1" id="KW-1133">Transmembrane helix</keyword>